<dbReference type="AlphaFoldDB" id="A0A1D7U3A7"/>
<feature type="domain" description="DUF6429" evidence="1">
    <location>
        <begin position="2"/>
        <end position="67"/>
    </location>
</feature>
<name>A0A1D7U3A7_9HYPH</name>
<dbReference type="Proteomes" id="UP000094969">
    <property type="component" value="Chromosome"/>
</dbReference>
<dbReference type="InterPro" id="IPR045489">
    <property type="entry name" value="DUF6429"/>
</dbReference>
<sequence length="73" mass="7922">MDDAVLALLLLGLHQSDSAWKSFDWGAMDRLHAKGLISNPVGQAKSVVFSEVGLRLAESLHSKLFGKGETRKS</sequence>
<dbReference type="KEGG" id="bvv:BHK69_16615"/>
<accession>A0A1D7U3A7</accession>
<dbReference type="STRING" id="1526658.BHK69_16615"/>
<dbReference type="Pfam" id="PF20008">
    <property type="entry name" value="DUF6429"/>
    <property type="match status" value="1"/>
</dbReference>
<evidence type="ECO:0000313" key="2">
    <source>
        <dbReference type="EMBL" id="AOO81853.1"/>
    </source>
</evidence>
<dbReference type="OrthoDB" id="8912983at2"/>
<keyword evidence="3" id="KW-1185">Reference proteome</keyword>
<dbReference type="EMBL" id="CP017147">
    <property type="protein sequence ID" value="AOO81853.1"/>
    <property type="molecule type" value="Genomic_DNA"/>
</dbReference>
<reference evidence="2 3" key="1">
    <citation type="journal article" date="2015" name="Antonie Van Leeuwenhoek">
        <title>Bosea vaviloviae sp. nov., a new species of slow-growing rhizobia isolated from nodules of the relict species Vavilovia formosa (Stev.) Fed.</title>
        <authorList>
            <person name="Safronova V.I."/>
            <person name="Kuznetsova I.G."/>
            <person name="Sazanova A.L."/>
            <person name="Kimeklis A.K."/>
            <person name="Belimov A.A."/>
            <person name="Andronov E.E."/>
            <person name="Pinaev A.G."/>
            <person name="Chizhevskaya E.P."/>
            <person name="Pukhaev A.R."/>
            <person name="Popov K.P."/>
            <person name="Willems A."/>
            <person name="Tikhonovich I.A."/>
        </authorList>
    </citation>
    <scope>NUCLEOTIDE SEQUENCE [LARGE SCALE GENOMIC DNA]</scope>
    <source>
        <strain evidence="2 3">Vaf18</strain>
    </source>
</reference>
<evidence type="ECO:0000259" key="1">
    <source>
        <dbReference type="Pfam" id="PF20008"/>
    </source>
</evidence>
<proteinExistence type="predicted"/>
<organism evidence="2 3">
    <name type="scientific">Bosea vaviloviae</name>
    <dbReference type="NCBI Taxonomy" id="1526658"/>
    <lineage>
        <taxon>Bacteria</taxon>
        <taxon>Pseudomonadati</taxon>
        <taxon>Pseudomonadota</taxon>
        <taxon>Alphaproteobacteria</taxon>
        <taxon>Hyphomicrobiales</taxon>
        <taxon>Boseaceae</taxon>
        <taxon>Bosea</taxon>
    </lineage>
</organism>
<evidence type="ECO:0000313" key="3">
    <source>
        <dbReference type="Proteomes" id="UP000094969"/>
    </source>
</evidence>
<protein>
    <recommendedName>
        <fullName evidence="1">DUF6429 domain-containing protein</fullName>
    </recommendedName>
</protein>
<gene>
    <name evidence="2" type="ORF">BHK69_16615</name>
</gene>